<accession>A0A7W7MWB7</accession>
<dbReference type="InterPro" id="IPR019692">
    <property type="entry name" value="CFP-6_PH"/>
</dbReference>
<evidence type="ECO:0000256" key="1">
    <source>
        <dbReference type="SAM" id="Phobius"/>
    </source>
</evidence>
<keyword evidence="1" id="KW-0472">Membrane</keyword>
<evidence type="ECO:0000313" key="3">
    <source>
        <dbReference type="EMBL" id="MBB4773468.1"/>
    </source>
</evidence>
<dbReference type="EMBL" id="JACHMV010000001">
    <property type="protein sequence ID" value="MBB4773468.1"/>
    <property type="molecule type" value="Genomic_DNA"/>
</dbReference>
<name>A0A7W7MWB7_9ACTN</name>
<feature type="transmembrane region" description="Helical" evidence="1">
    <location>
        <begin position="47"/>
        <end position="68"/>
    </location>
</feature>
<evidence type="ECO:0000313" key="4">
    <source>
        <dbReference type="Proteomes" id="UP000549343"/>
    </source>
</evidence>
<keyword evidence="1" id="KW-0812">Transmembrane</keyword>
<dbReference type="Proteomes" id="UP000549343">
    <property type="component" value="Unassembled WGS sequence"/>
</dbReference>
<organism evidence="3 4">
    <name type="scientific">Actinomadura livida</name>
    <dbReference type="NCBI Taxonomy" id="79909"/>
    <lineage>
        <taxon>Bacteria</taxon>
        <taxon>Bacillati</taxon>
        <taxon>Actinomycetota</taxon>
        <taxon>Actinomycetes</taxon>
        <taxon>Streptosporangiales</taxon>
        <taxon>Thermomonosporaceae</taxon>
        <taxon>Actinomadura</taxon>
    </lineage>
</organism>
<gene>
    <name evidence="3" type="ORF">F4557_001886</name>
</gene>
<dbReference type="RefSeq" id="WP_184881580.1">
    <property type="nucleotide sequence ID" value="NZ_BAAAHD010000023.1"/>
</dbReference>
<protein>
    <recommendedName>
        <fullName evidence="2">Low molecular weight protein antigen 6 PH domain-containing protein</fullName>
    </recommendedName>
</protein>
<feature type="domain" description="Low molecular weight protein antigen 6 PH" evidence="2">
    <location>
        <begin position="69"/>
        <end position="116"/>
    </location>
</feature>
<evidence type="ECO:0000259" key="2">
    <source>
        <dbReference type="Pfam" id="PF10756"/>
    </source>
</evidence>
<dbReference type="Pfam" id="PF10756">
    <property type="entry name" value="bPH_6"/>
    <property type="match status" value="1"/>
</dbReference>
<keyword evidence="1" id="KW-1133">Transmembrane helix</keyword>
<dbReference type="AlphaFoldDB" id="A0A7W7MWB7"/>
<reference evidence="3 4" key="1">
    <citation type="submission" date="2020-08" db="EMBL/GenBank/DDBJ databases">
        <title>Sequencing the genomes of 1000 actinobacteria strains.</title>
        <authorList>
            <person name="Klenk H.-P."/>
        </authorList>
    </citation>
    <scope>NUCLEOTIDE SEQUENCE [LARGE SCALE GENOMIC DNA]</scope>
    <source>
        <strain evidence="3 4">DSM 44772</strain>
    </source>
</reference>
<proteinExistence type="predicted"/>
<sequence length="175" mass="19969">MKERKTLRNHRSMPLMAFAAVLCAYVFVWCLKLTMSGGLPDYSTGRLFGMGLVMTAALFLGFTCMLSLRSRVIVSGDGLDIVHTYRREHLPWDEITGITLRYNKHVWDVEVRTSGDARPILVVLVGSIRSTIPWERYDVAPPNTPRRLRDQYGTLREAWHRHREDTGTSSRDSSG</sequence>
<feature type="transmembrane region" description="Helical" evidence="1">
    <location>
        <begin position="12"/>
        <end position="35"/>
    </location>
</feature>
<comment type="caution">
    <text evidence="3">The sequence shown here is derived from an EMBL/GenBank/DDBJ whole genome shotgun (WGS) entry which is preliminary data.</text>
</comment>